<name>A0A292Q9H8_9PEZI</name>
<keyword evidence="11" id="KW-1185">Reference proteome</keyword>
<evidence type="ECO:0000256" key="3">
    <source>
        <dbReference type="ARBA" id="ARBA00022729"/>
    </source>
</evidence>
<dbReference type="Pfam" id="PF09430">
    <property type="entry name" value="EMC7_beta-sandw"/>
    <property type="match status" value="1"/>
</dbReference>
<gene>
    <name evidence="10" type="ORF">GSTUAT00000650001</name>
</gene>
<organism evidence="10 11">
    <name type="scientific">Tuber aestivum</name>
    <name type="common">summer truffle</name>
    <dbReference type="NCBI Taxonomy" id="59557"/>
    <lineage>
        <taxon>Eukaryota</taxon>
        <taxon>Fungi</taxon>
        <taxon>Dikarya</taxon>
        <taxon>Ascomycota</taxon>
        <taxon>Pezizomycotina</taxon>
        <taxon>Pezizomycetes</taxon>
        <taxon>Pezizales</taxon>
        <taxon>Tuberaceae</taxon>
        <taxon>Tuber</taxon>
    </lineage>
</organism>
<dbReference type="PANTHER" id="PTHR13605">
    <property type="entry name" value="ER MEMBRANE PROTEIN COMPLEX SUBUNIT 7"/>
    <property type="match status" value="1"/>
</dbReference>
<dbReference type="GO" id="GO:0072546">
    <property type="term" value="C:EMC complex"/>
    <property type="evidence" value="ECO:0007669"/>
    <property type="project" value="TreeGrafter"/>
</dbReference>
<evidence type="ECO:0000256" key="6">
    <source>
        <dbReference type="SAM" id="MobiDB-lite"/>
    </source>
</evidence>
<protein>
    <recommendedName>
        <fullName evidence="9">ER membrane protein complex subunit 7 beta-sandwich domain-containing protein</fullName>
    </recommendedName>
</protein>
<feature type="signal peptide" evidence="8">
    <location>
        <begin position="1"/>
        <end position="16"/>
    </location>
</feature>
<dbReference type="Proteomes" id="UP001412239">
    <property type="component" value="Unassembled WGS sequence"/>
</dbReference>
<proteinExistence type="predicted"/>
<evidence type="ECO:0000256" key="1">
    <source>
        <dbReference type="ARBA" id="ARBA00004167"/>
    </source>
</evidence>
<evidence type="ECO:0000256" key="5">
    <source>
        <dbReference type="ARBA" id="ARBA00023136"/>
    </source>
</evidence>
<accession>A0A292Q9H8</accession>
<feature type="compositionally biased region" description="Low complexity" evidence="6">
    <location>
        <begin position="198"/>
        <end position="207"/>
    </location>
</feature>
<evidence type="ECO:0000313" key="11">
    <source>
        <dbReference type="Proteomes" id="UP001412239"/>
    </source>
</evidence>
<evidence type="ECO:0000256" key="4">
    <source>
        <dbReference type="ARBA" id="ARBA00022989"/>
    </source>
</evidence>
<feature type="compositionally biased region" description="Gly residues" evidence="6">
    <location>
        <begin position="208"/>
        <end position="217"/>
    </location>
</feature>
<evidence type="ECO:0000313" key="10">
    <source>
        <dbReference type="EMBL" id="CUS15393.1"/>
    </source>
</evidence>
<evidence type="ECO:0000256" key="8">
    <source>
        <dbReference type="SAM" id="SignalP"/>
    </source>
</evidence>
<evidence type="ECO:0000259" key="9">
    <source>
        <dbReference type="Pfam" id="PF09430"/>
    </source>
</evidence>
<keyword evidence="4 7" id="KW-1133">Transmembrane helix</keyword>
<keyword evidence="3 8" id="KW-0732">Signal</keyword>
<feature type="chain" id="PRO_5012991006" description="ER membrane protein complex subunit 7 beta-sandwich domain-containing protein" evidence="8">
    <location>
        <begin position="17"/>
        <end position="217"/>
    </location>
</feature>
<dbReference type="InterPro" id="IPR039163">
    <property type="entry name" value="EMC7"/>
</dbReference>
<dbReference type="AlphaFoldDB" id="A0A292Q9H8"/>
<reference evidence="10" key="1">
    <citation type="submission" date="2015-10" db="EMBL/GenBank/DDBJ databases">
        <authorList>
            <person name="Regsiter A."/>
            <person name="william w."/>
        </authorList>
    </citation>
    <scope>NUCLEOTIDE SEQUENCE</scope>
    <source>
        <strain evidence="10">Montdore</strain>
    </source>
</reference>
<feature type="region of interest" description="Disordered" evidence="6">
    <location>
        <begin position="198"/>
        <end position="217"/>
    </location>
</feature>
<keyword evidence="5 7" id="KW-0472">Membrane</keyword>
<feature type="transmembrane region" description="Helical" evidence="7">
    <location>
        <begin position="138"/>
        <end position="157"/>
    </location>
</feature>
<dbReference type="InterPro" id="IPR019008">
    <property type="entry name" value="Beta_sandwich_EMC7"/>
</dbReference>
<sequence>MKLLALLSFLSAIASALDVQGTFAPSPLLPNPSTLPPSTSLTLTTTGTAKRTLIRRDNTFSFHDVPEGSYLLDVQCQTHQFAPLRVDVNGQGEVVVHQTFRGNEWRNKGEKKSYPIEIQPVRPIDYYIVREGFNPTKLLGSPMVLIALFSLVMIVMLPKLMDQRSQVDPEFKAELEAQQRKGGANPVANFDVASFLAGTSSSPSAGGTSSGGKGKKN</sequence>
<feature type="domain" description="ER membrane protein complex subunit 7 beta-sandwich" evidence="9">
    <location>
        <begin position="31"/>
        <end position="146"/>
    </location>
</feature>
<keyword evidence="2 7" id="KW-0812">Transmembrane</keyword>
<dbReference type="PANTHER" id="PTHR13605:SF4">
    <property type="entry name" value="ER MEMBRANE PROTEIN COMPLEX SUBUNIT 7"/>
    <property type="match status" value="1"/>
</dbReference>
<evidence type="ECO:0000256" key="2">
    <source>
        <dbReference type="ARBA" id="ARBA00022692"/>
    </source>
</evidence>
<comment type="subcellular location">
    <subcellularLocation>
        <location evidence="1">Membrane</location>
        <topology evidence="1">Single-pass membrane protein</topology>
    </subcellularLocation>
</comment>
<dbReference type="EMBL" id="LN890948">
    <property type="protein sequence ID" value="CUS15393.1"/>
    <property type="molecule type" value="Genomic_DNA"/>
</dbReference>
<evidence type="ECO:0000256" key="7">
    <source>
        <dbReference type="SAM" id="Phobius"/>
    </source>
</evidence>